<proteinExistence type="predicted"/>
<reference evidence="1 2" key="1">
    <citation type="submission" date="2023-04" db="EMBL/GenBank/DDBJ databases">
        <authorList>
            <person name="Hsu D."/>
        </authorList>
    </citation>
    <scope>NUCLEOTIDE SEQUENCE [LARGE SCALE GENOMIC DNA]</scope>
    <source>
        <strain evidence="1 2">MK1</strain>
    </source>
</reference>
<evidence type="ECO:0000313" key="2">
    <source>
        <dbReference type="Proteomes" id="UP001329915"/>
    </source>
</evidence>
<accession>A0AAU0UN06</accession>
<dbReference type="RefSeq" id="WP_366923469.1">
    <property type="nucleotide sequence ID" value="NZ_CP121694.1"/>
</dbReference>
<gene>
    <name evidence="1" type="ORF">MFMK1_000361</name>
</gene>
<organism evidence="1 2">
    <name type="scientific">Metallumcola ferriviriculae</name>
    <dbReference type="NCBI Taxonomy" id="3039180"/>
    <lineage>
        <taxon>Bacteria</taxon>
        <taxon>Bacillati</taxon>
        <taxon>Bacillota</taxon>
        <taxon>Clostridia</taxon>
        <taxon>Neomoorellales</taxon>
        <taxon>Desulfitibacteraceae</taxon>
        <taxon>Metallumcola</taxon>
    </lineage>
</organism>
<protein>
    <submittedName>
        <fullName evidence="1">Uncharacterized protein</fullName>
    </submittedName>
</protein>
<name>A0AAU0UN06_9FIRM</name>
<keyword evidence="2" id="KW-1185">Reference proteome</keyword>
<evidence type="ECO:0000313" key="1">
    <source>
        <dbReference type="EMBL" id="WRO20578.1"/>
    </source>
</evidence>
<dbReference type="EMBL" id="CP121694">
    <property type="protein sequence ID" value="WRO20578.1"/>
    <property type="molecule type" value="Genomic_DNA"/>
</dbReference>
<sequence length="88" mass="10246">MLKQAGVANIISEFDEWSKPHMFWEVRKERNVNHYSRILSPVEQLITAGRIVSLYGLKGLKKGFENRKIFYRAILDGKLGYCLFKGIK</sequence>
<dbReference type="KEGG" id="dbc:MFMK1_000361"/>
<dbReference type="Proteomes" id="UP001329915">
    <property type="component" value="Chromosome"/>
</dbReference>
<dbReference type="AlphaFoldDB" id="A0AAU0UN06"/>